<accession>A0A3B0RCG9</accession>
<dbReference type="AlphaFoldDB" id="A0A3B0RCG9"/>
<evidence type="ECO:0008006" key="7">
    <source>
        <dbReference type="Google" id="ProtNLM"/>
    </source>
</evidence>
<name>A0A3B0RCG9_9ZZZZ</name>
<evidence type="ECO:0000256" key="4">
    <source>
        <dbReference type="ARBA" id="ARBA00023136"/>
    </source>
</evidence>
<proteinExistence type="predicted"/>
<gene>
    <name evidence="6" type="ORF">MNBD_ALPHA06-2130</name>
</gene>
<dbReference type="GO" id="GO:0012505">
    <property type="term" value="C:endomembrane system"/>
    <property type="evidence" value="ECO:0007669"/>
    <property type="project" value="UniProtKB-SubCell"/>
</dbReference>
<comment type="subcellular location">
    <subcellularLocation>
        <location evidence="1">Endomembrane system</location>
        <topology evidence="1">Multi-pass membrane protein</topology>
    </subcellularLocation>
</comment>
<evidence type="ECO:0000256" key="3">
    <source>
        <dbReference type="ARBA" id="ARBA00022989"/>
    </source>
</evidence>
<reference evidence="6" key="1">
    <citation type="submission" date="2018-06" db="EMBL/GenBank/DDBJ databases">
        <authorList>
            <person name="Zhirakovskaya E."/>
        </authorList>
    </citation>
    <scope>NUCLEOTIDE SEQUENCE</scope>
</reference>
<keyword evidence="2 5" id="KW-0812">Transmembrane</keyword>
<keyword evidence="4 5" id="KW-0472">Membrane</keyword>
<feature type="transmembrane region" description="Helical" evidence="5">
    <location>
        <begin position="20"/>
        <end position="47"/>
    </location>
</feature>
<evidence type="ECO:0000256" key="1">
    <source>
        <dbReference type="ARBA" id="ARBA00004127"/>
    </source>
</evidence>
<dbReference type="EMBL" id="UOEE01000005">
    <property type="protein sequence ID" value="VAV86616.1"/>
    <property type="molecule type" value="Genomic_DNA"/>
</dbReference>
<evidence type="ECO:0000313" key="6">
    <source>
        <dbReference type="EMBL" id="VAV86616.1"/>
    </source>
</evidence>
<dbReference type="PANTHER" id="PTHR12714">
    <property type="entry name" value="PROTEIN-S ISOPRENYLCYSTEINE O-METHYLTRANSFERASE"/>
    <property type="match status" value="1"/>
</dbReference>
<evidence type="ECO:0000256" key="5">
    <source>
        <dbReference type="SAM" id="Phobius"/>
    </source>
</evidence>
<dbReference type="Pfam" id="PF04191">
    <property type="entry name" value="PEMT"/>
    <property type="match status" value="1"/>
</dbReference>
<keyword evidence="3 5" id="KW-1133">Transmembrane helix</keyword>
<dbReference type="Gene3D" id="1.20.120.1630">
    <property type="match status" value="1"/>
</dbReference>
<evidence type="ECO:0000256" key="2">
    <source>
        <dbReference type="ARBA" id="ARBA00022692"/>
    </source>
</evidence>
<dbReference type="PANTHER" id="PTHR12714:SF24">
    <property type="entry name" value="SLR1182 PROTEIN"/>
    <property type="match status" value="1"/>
</dbReference>
<dbReference type="GO" id="GO:0016740">
    <property type="term" value="F:transferase activity"/>
    <property type="evidence" value="ECO:0007669"/>
    <property type="project" value="UniProtKB-ARBA"/>
</dbReference>
<organism evidence="6">
    <name type="scientific">hydrothermal vent metagenome</name>
    <dbReference type="NCBI Taxonomy" id="652676"/>
    <lineage>
        <taxon>unclassified sequences</taxon>
        <taxon>metagenomes</taxon>
        <taxon>ecological metagenomes</taxon>
    </lineage>
</organism>
<feature type="non-terminal residue" evidence="6">
    <location>
        <position position="1"/>
    </location>
</feature>
<protein>
    <recommendedName>
        <fullName evidence="7">Isoprenylcysteine carboxylmethyltransferase family protein</fullName>
    </recommendedName>
</protein>
<dbReference type="InterPro" id="IPR007318">
    <property type="entry name" value="Phopholipid_MeTrfase"/>
</dbReference>
<sequence length="79" mass="9080">DSELLVFGPYKFSRNPMYAGMALIYLGVVLILGSGLGLVLMLPLIWIMNRYVIAGEEAYLSRKFGSDYVEYQNKVRRWL</sequence>